<dbReference type="EMBL" id="JAHSTP010000009">
    <property type="protein sequence ID" value="MBZ6153955.1"/>
    <property type="molecule type" value="Genomic_DNA"/>
</dbReference>
<proteinExistence type="predicted"/>
<feature type="compositionally biased region" description="Polar residues" evidence="1">
    <location>
        <begin position="1"/>
        <end position="16"/>
    </location>
</feature>
<evidence type="ECO:0000256" key="1">
    <source>
        <dbReference type="SAM" id="MobiDB-lite"/>
    </source>
</evidence>
<gene>
    <name evidence="2" type="ORF">KVH32_22770</name>
</gene>
<accession>A0ABS7W9C4</accession>
<comment type="caution">
    <text evidence="2">The sequence shown here is derived from an EMBL/GenBank/DDBJ whole genome shotgun (WGS) entry which is preliminary data.</text>
</comment>
<evidence type="ECO:0000313" key="2">
    <source>
        <dbReference type="EMBL" id="MBZ6153955.1"/>
    </source>
</evidence>
<dbReference type="Proteomes" id="UP000758701">
    <property type="component" value="Unassembled WGS sequence"/>
</dbReference>
<organism evidence="2 3">
    <name type="scientific">Streptomyces olivaceus</name>
    <dbReference type="NCBI Taxonomy" id="47716"/>
    <lineage>
        <taxon>Bacteria</taxon>
        <taxon>Bacillati</taxon>
        <taxon>Actinomycetota</taxon>
        <taxon>Actinomycetes</taxon>
        <taxon>Kitasatosporales</taxon>
        <taxon>Streptomycetaceae</taxon>
        <taxon>Streptomyces</taxon>
    </lineage>
</organism>
<evidence type="ECO:0000313" key="3">
    <source>
        <dbReference type="Proteomes" id="UP000758701"/>
    </source>
</evidence>
<reference evidence="2 3" key="1">
    <citation type="submission" date="2021-06" db="EMBL/GenBank/DDBJ databases">
        <title>Ecological speciation of a Streptomyces species isolated from different habitats and geographic origins.</title>
        <authorList>
            <person name="Wang J."/>
        </authorList>
    </citation>
    <scope>NUCLEOTIDE SEQUENCE [LARGE SCALE GENOMIC DNA]</scope>
    <source>
        <strain evidence="2 3">FXJ8.012</strain>
    </source>
</reference>
<protein>
    <submittedName>
        <fullName evidence="2">Uncharacterized protein</fullName>
    </submittedName>
</protein>
<name>A0ABS7W9C4_STROV</name>
<sequence length="94" mass="9314">MQPASRGTDTPTSAPGTPQKLEIDHAVVGGGSSFVETTADFTQPAAECNVSRWSDKVNTDAVAAASVAGTGLGLGTLKFSGPGAVAEAEGIARP</sequence>
<feature type="region of interest" description="Disordered" evidence="1">
    <location>
        <begin position="1"/>
        <end position="20"/>
    </location>
</feature>
<keyword evidence="3" id="KW-1185">Reference proteome</keyword>
<dbReference type="RefSeq" id="WP_166623564.1">
    <property type="nucleotide sequence ID" value="NZ_JAHSST010000009.1"/>
</dbReference>